<dbReference type="AlphaFoldDB" id="A1ZPP4"/>
<evidence type="ECO:0000313" key="3">
    <source>
        <dbReference type="Proteomes" id="UP000004095"/>
    </source>
</evidence>
<gene>
    <name evidence="2" type="ORF">M23134_02796</name>
</gene>
<accession>A1ZPP4</accession>
<keyword evidence="1" id="KW-1133">Transmembrane helix</keyword>
<keyword evidence="1" id="KW-0472">Membrane</keyword>
<organism evidence="2 3">
    <name type="scientific">Microscilla marina ATCC 23134</name>
    <dbReference type="NCBI Taxonomy" id="313606"/>
    <lineage>
        <taxon>Bacteria</taxon>
        <taxon>Pseudomonadati</taxon>
        <taxon>Bacteroidota</taxon>
        <taxon>Cytophagia</taxon>
        <taxon>Cytophagales</taxon>
        <taxon>Microscillaceae</taxon>
        <taxon>Microscilla</taxon>
    </lineage>
</organism>
<protein>
    <submittedName>
        <fullName evidence="2">Uncharacterized protein</fullName>
    </submittedName>
</protein>
<feature type="transmembrane region" description="Helical" evidence="1">
    <location>
        <begin position="68"/>
        <end position="93"/>
    </location>
</feature>
<proteinExistence type="predicted"/>
<sequence>MNILYGLILIALGILAAPSLLLSRRPDAKEILDKIAPYQGWLGLIFCAWGIWSIIKTFLFISLLKYHALWWFTWLAGGITEAVLGFILGYAVINKLVLSNSEEAQEKGERLIARLRPIQGKLGLVGIALGIWMIVARLLFY</sequence>
<dbReference type="EMBL" id="AAWS01000022">
    <property type="protein sequence ID" value="EAY27549.1"/>
    <property type="molecule type" value="Genomic_DNA"/>
</dbReference>
<comment type="caution">
    <text evidence="2">The sequence shown here is derived from an EMBL/GenBank/DDBJ whole genome shotgun (WGS) entry which is preliminary data.</text>
</comment>
<dbReference type="RefSeq" id="WP_002699172.1">
    <property type="nucleotide sequence ID" value="NZ_AAWS01000022.1"/>
</dbReference>
<evidence type="ECO:0000256" key="1">
    <source>
        <dbReference type="SAM" id="Phobius"/>
    </source>
</evidence>
<keyword evidence="3" id="KW-1185">Reference proteome</keyword>
<feature type="transmembrane region" description="Helical" evidence="1">
    <location>
        <begin position="39"/>
        <end position="61"/>
    </location>
</feature>
<dbReference type="eggNOG" id="ENOG502ZVV0">
    <property type="taxonomic scope" value="Bacteria"/>
</dbReference>
<keyword evidence="1" id="KW-0812">Transmembrane</keyword>
<dbReference type="Proteomes" id="UP000004095">
    <property type="component" value="Unassembled WGS sequence"/>
</dbReference>
<feature type="transmembrane region" description="Helical" evidence="1">
    <location>
        <begin position="122"/>
        <end position="140"/>
    </location>
</feature>
<evidence type="ECO:0000313" key="2">
    <source>
        <dbReference type="EMBL" id="EAY27549.1"/>
    </source>
</evidence>
<name>A1ZPP4_MICM2</name>
<reference evidence="2 3" key="1">
    <citation type="submission" date="2007-01" db="EMBL/GenBank/DDBJ databases">
        <authorList>
            <person name="Haygood M."/>
            <person name="Podell S."/>
            <person name="Anderson C."/>
            <person name="Hopkinson B."/>
            <person name="Roe K."/>
            <person name="Barbeau K."/>
            <person name="Gaasterland T."/>
            <person name="Ferriera S."/>
            <person name="Johnson J."/>
            <person name="Kravitz S."/>
            <person name="Beeson K."/>
            <person name="Sutton G."/>
            <person name="Rogers Y.-H."/>
            <person name="Friedman R."/>
            <person name="Frazier M."/>
            <person name="Venter J.C."/>
        </authorList>
    </citation>
    <scope>NUCLEOTIDE SEQUENCE [LARGE SCALE GENOMIC DNA]</scope>
    <source>
        <strain evidence="2 3">ATCC 23134</strain>
    </source>
</reference>